<dbReference type="Gene3D" id="3.40.50.300">
    <property type="entry name" value="P-loop containing nucleotide triphosphate hydrolases"/>
    <property type="match status" value="1"/>
</dbReference>
<evidence type="ECO:0000313" key="2">
    <source>
        <dbReference type="EMBL" id="GAL86836.1"/>
    </source>
</evidence>
<keyword evidence="1" id="KW-0175">Coiled coil</keyword>
<evidence type="ECO:0000313" key="3">
    <source>
        <dbReference type="Proteomes" id="UP000030185"/>
    </source>
</evidence>
<keyword evidence="3" id="KW-1185">Reference proteome</keyword>
<dbReference type="Proteomes" id="UP000030185">
    <property type="component" value="Unassembled WGS sequence"/>
</dbReference>
<proteinExistence type="predicted"/>
<evidence type="ECO:0008006" key="4">
    <source>
        <dbReference type="Google" id="ProtNLM"/>
    </source>
</evidence>
<dbReference type="AlphaFoldDB" id="A0A098LIM0"/>
<protein>
    <recommendedName>
        <fullName evidence="4">Rad50/SbcC-type AAA domain-containing protein</fullName>
    </recommendedName>
</protein>
<name>A0A098LIM0_9BACT</name>
<comment type="caution">
    <text evidence="2">The sequence shown here is derived from an EMBL/GenBank/DDBJ whole genome shotgun (WGS) entry which is preliminary data.</text>
</comment>
<dbReference type="eggNOG" id="COG0419">
    <property type="taxonomic scope" value="Bacteria"/>
</dbReference>
<dbReference type="RefSeq" id="WP_045467314.1">
    <property type="nucleotide sequence ID" value="NZ_BBLT01000009.1"/>
</dbReference>
<organism evidence="2 3">
    <name type="scientific">Sporocytophaga myxococcoides</name>
    <dbReference type="NCBI Taxonomy" id="153721"/>
    <lineage>
        <taxon>Bacteria</taxon>
        <taxon>Pseudomonadati</taxon>
        <taxon>Bacteroidota</taxon>
        <taxon>Cytophagia</taxon>
        <taxon>Cytophagales</taxon>
        <taxon>Cytophagaceae</taxon>
        <taxon>Sporocytophaga</taxon>
    </lineage>
</organism>
<dbReference type="InterPro" id="IPR022205">
    <property type="entry name" value="DUF3732"/>
</dbReference>
<gene>
    <name evidence="2" type="ORF">MYP_4066</name>
</gene>
<feature type="coiled-coil region" evidence="1">
    <location>
        <begin position="372"/>
        <end position="454"/>
    </location>
</feature>
<accession>A0A098LIM0</accession>
<dbReference type="Pfam" id="PF12532">
    <property type="entry name" value="DUF3732"/>
    <property type="match status" value="1"/>
</dbReference>
<evidence type="ECO:0000256" key="1">
    <source>
        <dbReference type="SAM" id="Coils"/>
    </source>
</evidence>
<dbReference type="STRING" id="153721.MYP_4066"/>
<sequence>MKFNINKLIIWKSSLESTPIIYSFEPNKINVITGGSNTGKTCVLKIIDYCLFGKNNEVPDDVNERTSFYGIQITINNETITIGRASFDEFNKTSENYYFSEEGNIPERSPKLLPNYLVKENVIKNFLEREYYITENYELRKVGTKIKEGSRLKLEYFSIFNTISQNLILDEENFFDYQLNGRDRQLYREVLESIFDICIGISTQEEYELRKEIAKVKNSLNSLQKKKETAERRINKNEEFIRNLITKARQLDLVDDEIDVNNLEEAFWILEERINSQFTELQKLVVPDDFNEIDKERYNIRQKIRSLSKLKEQIEEHGALQKEKEDSLKPIDYLFQNKENLINLTGVNDFINLLSSELRMIKDSLSVVPKANANIDEEITILGQQLEEVERKLNSYPKKKDFVNVNQRNIGLIQTKTEIKNFLSEKRNIKDENIDSYNTLIRKYQEQIDSLTAKLPEDEVPLRNRRINLLNSLIQNYYNQVKDSLDNYRNYRVEFDYRRMILELLKPGDDKSASISGSSNYLFLQLCLFLGLHELFIKKKVAKNYVPQFLIIDYPSLPYKSKETNISDQSINDSDRIKLRSAFELLNNFIEVITGNNEGQYGDNFQIIILEHISPDIWKHPSNLERFHLVETFRDEKSLLGF</sequence>
<feature type="coiled-coil region" evidence="1">
    <location>
        <begin position="206"/>
        <end position="240"/>
    </location>
</feature>
<dbReference type="EMBL" id="BBLT01000009">
    <property type="protein sequence ID" value="GAL86836.1"/>
    <property type="molecule type" value="Genomic_DNA"/>
</dbReference>
<dbReference type="InterPro" id="IPR027417">
    <property type="entry name" value="P-loop_NTPase"/>
</dbReference>
<reference evidence="2 3" key="1">
    <citation type="submission" date="2014-09" db="EMBL/GenBank/DDBJ databases">
        <title>Sporocytophaga myxococcoides PG-01 genome sequencing.</title>
        <authorList>
            <person name="Liu L."/>
            <person name="Gao P.J."/>
            <person name="Chen G.J."/>
            <person name="Wang L.S."/>
        </authorList>
    </citation>
    <scope>NUCLEOTIDE SEQUENCE [LARGE SCALE GENOMIC DNA]</scope>
    <source>
        <strain evidence="2 3">PG-01</strain>
    </source>
</reference>
<dbReference type="OrthoDB" id="103556at2"/>